<dbReference type="OrthoDB" id="9128315at2"/>
<dbReference type="Pfam" id="PF05488">
    <property type="entry name" value="PAAR_motif"/>
    <property type="match status" value="1"/>
</dbReference>
<sequence length="211" mass="21780">MATRYFIRKGDKTTVGGTVLSGAATMGGFGADIAHEGDPVSCPACHSTGVIMAVGSRLPLTGTNSRRIALSGDVCSCRCYPPPELIESQTFMQTTVDDSPASRFSLAGGTTSAPAGSATASAAYSATSSSASTSLANAAPFSLDRAAAESAPNANTLAASGISEEDEAECFNQYEADMAQCKALRSAMGGSRWMDMCSQKAFTRYQQCRGY</sequence>
<dbReference type="Proteomes" id="UP000305539">
    <property type="component" value="Unassembled WGS sequence"/>
</dbReference>
<dbReference type="RefSeq" id="WP_136897520.1">
    <property type="nucleotide sequence ID" value="NZ_SWJE01000014.1"/>
</dbReference>
<dbReference type="CDD" id="cd14744">
    <property type="entry name" value="PAAR_CT_2"/>
    <property type="match status" value="1"/>
</dbReference>
<comment type="caution">
    <text evidence="1">The sequence shown here is derived from an EMBL/GenBank/DDBJ whole genome shotgun (WGS) entry which is preliminary data.</text>
</comment>
<protein>
    <submittedName>
        <fullName evidence="1">PAAR domain-containing protein</fullName>
    </submittedName>
</protein>
<organism evidence="1 2">
    <name type="scientific">Trinickia terrae</name>
    <dbReference type="NCBI Taxonomy" id="2571161"/>
    <lineage>
        <taxon>Bacteria</taxon>
        <taxon>Pseudomonadati</taxon>
        <taxon>Pseudomonadota</taxon>
        <taxon>Betaproteobacteria</taxon>
        <taxon>Burkholderiales</taxon>
        <taxon>Burkholderiaceae</taxon>
        <taxon>Trinickia</taxon>
    </lineage>
</organism>
<dbReference type="EMBL" id="SWJE01000014">
    <property type="protein sequence ID" value="TKC83477.1"/>
    <property type="molecule type" value="Genomic_DNA"/>
</dbReference>
<dbReference type="InterPro" id="IPR008727">
    <property type="entry name" value="PAAR_motif"/>
</dbReference>
<name>A0A4U1HTW2_9BURK</name>
<proteinExistence type="predicted"/>
<evidence type="ECO:0000313" key="2">
    <source>
        <dbReference type="Proteomes" id="UP000305539"/>
    </source>
</evidence>
<dbReference type="AlphaFoldDB" id="A0A4U1HTW2"/>
<reference evidence="1 2" key="1">
    <citation type="submission" date="2019-04" db="EMBL/GenBank/DDBJ databases">
        <title>Trinickia sp. 7GSK02, isolated from subtropical forest soil.</title>
        <authorList>
            <person name="Gao Z.-H."/>
            <person name="Qiu L.-H."/>
        </authorList>
    </citation>
    <scope>NUCLEOTIDE SEQUENCE [LARGE SCALE GENOMIC DNA]</scope>
    <source>
        <strain evidence="1 2">7GSK02</strain>
    </source>
</reference>
<evidence type="ECO:0000313" key="1">
    <source>
        <dbReference type="EMBL" id="TKC83477.1"/>
    </source>
</evidence>
<keyword evidence="2" id="KW-1185">Reference proteome</keyword>
<gene>
    <name evidence="1" type="ORF">FAZ69_23610</name>
</gene>
<accession>A0A4U1HTW2</accession>